<sequence length="220" mass="24113">MDAKSIKWIGHAGFFIECGPLILAIDPFRVESKPEKLADIVLVTHPHFDHCSREDIIKVAKRDATIIAPKGCIEGDAGLRVEISKPGFKKDFEGLSIEAVPAYNTKPERLSYHPRSNGWVGYVVGYNGARLYHAGDTDAIPEMAALGEIEYALLPIGGTYTMDVEEAIGAAKTIGARHTVPMHYKNLLGKEGSKAVESKFRSEVEGALIMPEIQKPTYSF</sequence>
<reference evidence="1 2" key="2">
    <citation type="journal article" date="2010" name="Proc. Natl. Acad. Sci. U.S.A.">
        <title>Enigmatic, ultrasmall, uncultivated Archaea.</title>
        <authorList>
            <person name="Baker B.J."/>
            <person name="Comolli L.R."/>
            <person name="Dick G.J."/>
            <person name="Hauser L.J."/>
            <person name="Hyatt D."/>
            <person name="Dill B.D."/>
            <person name="Land M.L."/>
            <person name="Verberkmoes N.C."/>
            <person name="Hettich R.L."/>
            <person name="Banfield J.F."/>
        </authorList>
    </citation>
    <scope>NUCLEOTIDE SEQUENCE [LARGE SCALE GENOMIC DNA]</scope>
    <source>
        <strain evidence="1">ARMAN-2</strain>
    </source>
</reference>
<reference evidence="1 2" key="1">
    <citation type="journal article" date="2009" name="Genome Biol.">
        <title>Community-wide analysis of microbial genome sequence signatures.</title>
        <authorList>
            <person name="Dick G.J."/>
            <person name="Andersson A.F."/>
            <person name="Baker B.J."/>
            <person name="Simmons S.L."/>
            <person name="Thomas B.C."/>
            <person name="Yelton A.P."/>
            <person name="Banfield J.F."/>
        </authorList>
    </citation>
    <scope>NUCLEOTIDE SEQUENCE [LARGE SCALE GENOMIC DNA]</scope>
    <source>
        <strain evidence="1">ARMAN-2</strain>
    </source>
</reference>
<dbReference type="PANTHER" id="PTHR43546:SF8">
    <property type="entry name" value="METALLO-BETA-LACTAMASE DOMAIN-CONTAINING PROTEIN"/>
    <property type="match status" value="1"/>
</dbReference>
<keyword evidence="2" id="KW-1185">Reference proteome</keyword>
<name>C7DGR8_MICA2</name>
<evidence type="ECO:0000313" key="2">
    <source>
        <dbReference type="Proteomes" id="UP000332487"/>
    </source>
</evidence>
<protein>
    <submittedName>
        <fullName evidence="1">Metal dependent hydrolase</fullName>
    </submittedName>
</protein>
<accession>C7DGR8</accession>
<dbReference type="PANTHER" id="PTHR43546">
    <property type="entry name" value="UPF0173 METAL-DEPENDENT HYDROLASE MJ1163-RELATED"/>
    <property type="match status" value="1"/>
</dbReference>
<dbReference type="SUPFAM" id="SSF56281">
    <property type="entry name" value="Metallo-hydrolase/oxidoreductase"/>
    <property type="match status" value="1"/>
</dbReference>
<dbReference type="Pfam" id="PF13483">
    <property type="entry name" value="Lactamase_B_3"/>
    <property type="match status" value="1"/>
</dbReference>
<dbReference type="GO" id="GO:0016787">
    <property type="term" value="F:hydrolase activity"/>
    <property type="evidence" value="ECO:0007669"/>
    <property type="project" value="UniProtKB-KW"/>
</dbReference>
<evidence type="ECO:0000313" key="1">
    <source>
        <dbReference type="EMBL" id="EET90239.1"/>
    </source>
</evidence>
<keyword evidence="1" id="KW-0378">Hydrolase</keyword>
<dbReference type="InterPro" id="IPR050114">
    <property type="entry name" value="UPF0173_UPF0282_UlaG_hydrolase"/>
</dbReference>
<dbReference type="Proteomes" id="UP000332487">
    <property type="component" value="Unassembled WGS sequence"/>
</dbReference>
<proteinExistence type="predicted"/>
<organism evidence="1 2">
    <name type="scientific">Candidatus Micrarchaeum acidiphilum ARMAN-2</name>
    <dbReference type="NCBI Taxonomy" id="425595"/>
    <lineage>
        <taxon>Archaea</taxon>
        <taxon>Candidatus Micrarchaeota</taxon>
        <taxon>Candidatus Micrarchaeia</taxon>
        <taxon>Candidatus Micrarchaeales</taxon>
        <taxon>Candidatus Micrarchaeaceae</taxon>
        <taxon>Candidatus Micrarchaeum</taxon>
    </lineage>
</organism>
<dbReference type="Gene3D" id="3.60.15.10">
    <property type="entry name" value="Ribonuclease Z/Hydroxyacylglutathione hydrolase-like"/>
    <property type="match status" value="1"/>
</dbReference>
<dbReference type="InterPro" id="IPR036866">
    <property type="entry name" value="RibonucZ/Hydroxyglut_hydro"/>
</dbReference>
<dbReference type="AlphaFoldDB" id="C7DGR8"/>
<dbReference type="EMBL" id="GG697239">
    <property type="protein sequence ID" value="EET90239.1"/>
    <property type="molecule type" value="Genomic_DNA"/>
</dbReference>
<gene>
    <name evidence="1" type="ORF">UNLARM2_0267</name>
</gene>